<dbReference type="Pfam" id="PF07963">
    <property type="entry name" value="N_methyl"/>
    <property type="match status" value="1"/>
</dbReference>
<dbReference type="SUPFAM" id="SSF54523">
    <property type="entry name" value="Pili subunits"/>
    <property type="match status" value="1"/>
</dbReference>
<comment type="similarity">
    <text evidence="2">Belongs to the GSP G family.</text>
</comment>
<evidence type="ECO:0000256" key="4">
    <source>
        <dbReference type="ARBA" id="ARBA00022475"/>
    </source>
</evidence>
<organism evidence="13 14">
    <name type="scientific">Thioploca ingrica</name>
    <dbReference type="NCBI Taxonomy" id="40754"/>
    <lineage>
        <taxon>Bacteria</taxon>
        <taxon>Pseudomonadati</taxon>
        <taxon>Pseudomonadota</taxon>
        <taxon>Gammaproteobacteria</taxon>
        <taxon>Thiotrichales</taxon>
        <taxon>Thiotrichaceae</taxon>
        <taxon>Thioploca</taxon>
    </lineage>
</organism>
<evidence type="ECO:0000256" key="2">
    <source>
        <dbReference type="ARBA" id="ARBA00009984"/>
    </source>
</evidence>
<dbReference type="NCBIfam" id="TIGR02532">
    <property type="entry name" value="IV_pilin_GFxxxE"/>
    <property type="match status" value="1"/>
</dbReference>
<evidence type="ECO:0000256" key="9">
    <source>
        <dbReference type="ARBA" id="ARBA00023136"/>
    </source>
</evidence>
<keyword evidence="7 11" id="KW-0812">Transmembrane</keyword>
<evidence type="ECO:0000256" key="6">
    <source>
        <dbReference type="ARBA" id="ARBA00022519"/>
    </source>
</evidence>
<reference evidence="13 14" key="1">
    <citation type="journal article" date="2014" name="ISME J.">
        <title>Ecophysiology of Thioploca ingrica as revealed by the complete genome sequence supplemented with proteomic evidence.</title>
        <authorList>
            <person name="Kojima H."/>
            <person name="Ogura Y."/>
            <person name="Yamamoto N."/>
            <person name="Togashi T."/>
            <person name="Mori H."/>
            <person name="Watanabe T."/>
            <person name="Nemoto F."/>
            <person name="Kurokawa K."/>
            <person name="Hayashi T."/>
            <person name="Fukui M."/>
        </authorList>
    </citation>
    <scope>NUCLEOTIDE SEQUENCE [LARGE SCALE GENOMIC DNA]</scope>
</reference>
<dbReference type="NCBIfam" id="TIGR01710">
    <property type="entry name" value="typeII_sec_gspG"/>
    <property type="match status" value="1"/>
</dbReference>
<feature type="region of interest" description="Disordered" evidence="10">
    <location>
        <begin position="116"/>
        <end position="143"/>
    </location>
</feature>
<feature type="domain" description="Type II secretion system protein GspG C-terminal" evidence="12">
    <location>
        <begin position="35"/>
        <end position="138"/>
    </location>
</feature>
<keyword evidence="9 11" id="KW-0472">Membrane</keyword>
<keyword evidence="5" id="KW-0488">Methylation</keyword>
<evidence type="ECO:0000313" key="13">
    <source>
        <dbReference type="EMBL" id="BAP55153.1"/>
    </source>
</evidence>
<gene>
    <name evidence="13" type="ORF">THII_0856</name>
</gene>
<feature type="transmembrane region" description="Helical" evidence="11">
    <location>
        <begin position="12"/>
        <end position="36"/>
    </location>
</feature>
<dbReference type="InterPro" id="IPR013545">
    <property type="entry name" value="T2SS_protein-GspG_C"/>
</dbReference>
<evidence type="ECO:0000313" key="14">
    <source>
        <dbReference type="Proteomes" id="UP000031623"/>
    </source>
</evidence>
<dbReference type="GO" id="GO:0015628">
    <property type="term" value="P:protein secretion by the type II secretion system"/>
    <property type="evidence" value="ECO:0007669"/>
    <property type="project" value="InterPro"/>
</dbReference>
<evidence type="ECO:0000256" key="10">
    <source>
        <dbReference type="SAM" id="MobiDB-lite"/>
    </source>
</evidence>
<dbReference type="PANTHER" id="PTHR30093">
    <property type="entry name" value="GENERAL SECRETION PATHWAY PROTEIN G"/>
    <property type="match status" value="1"/>
</dbReference>
<dbReference type="EMBL" id="AP014633">
    <property type="protein sequence ID" value="BAP55153.1"/>
    <property type="molecule type" value="Genomic_DNA"/>
</dbReference>
<evidence type="ECO:0000256" key="11">
    <source>
        <dbReference type="SAM" id="Phobius"/>
    </source>
</evidence>
<dbReference type="InterPro" id="IPR045584">
    <property type="entry name" value="Pilin-like"/>
</dbReference>
<evidence type="ECO:0000256" key="7">
    <source>
        <dbReference type="ARBA" id="ARBA00022692"/>
    </source>
</evidence>
<dbReference type="InterPro" id="IPR010054">
    <property type="entry name" value="Type2_sec_GspG"/>
</dbReference>
<dbReference type="Gene3D" id="3.30.700.10">
    <property type="entry name" value="Glycoprotein, Type 4 Pilin"/>
    <property type="match status" value="1"/>
</dbReference>
<dbReference type="InterPro" id="IPR000983">
    <property type="entry name" value="Bac_GSPG_pilin"/>
</dbReference>
<dbReference type="GO" id="GO:0005886">
    <property type="term" value="C:plasma membrane"/>
    <property type="evidence" value="ECO:0007669"/>
    <property type="project" value="UniProtKB-SubCell"/>
</dbReference>
<dbReference type="HOGENOM" id="CLU_091705_2_0_6"/>
<protein>
    <recommendedName>
        <fullName evidence="3">Type II secretion system core protein G</fullName>
    </recommendedName>
</protein>
<keyword evidence="4" id="KW-1003">Cell membrane</keyword>
<dbReference type="PRINTS" id="PR00813">
    <property type="entry name" value="BCTERIALGSPG"/>
</dbReference>
<keyword evidence="14" id="KW-1185">Reference proteome</keyword>
<evidence type="ECO:0000259" key="12">
    <source>
        <dbReference type="Pfam" id="PF08334"/>
    </source>
</evidence>
<dbReference type="InterPro" id="IPR012902">
    <property type="entry name" value="N_methyl_site"/>
</dbReference>
<evidence type="ECO:0000256" key="5">
    <source>
        <dbReference type="ARBA" id="ARBA00022481"/>
    </source>
</evidence>
<dbReference type="KEGG" id="tig:THII_0856"/>
<dbReference type="AlphaFoldDB" id="A0A090ABU8"/>
<keyword evidence="8 11" id="KW-1133">Transmembrane helix</keyword>
<accession>A0A090ABU8</accession>
<dbReference type="PANTHER" id="PTHR30093:SF44">
    <property type="entry name" value="TYPE II SECRETION SYSTEM CORE PROTEIN G"/>
    <property type="match status" value="1"/>
</dbReference>
<feature type="compositionally biased region" description="Basic and acidic residues" evidence="10">
    <location>
        <begin position="134"/>
        <end position="143"/>
    </location>
</feature>
<evidence type="ECO:0000256" key="3">
    <source>
        <dbReference type="ARBA" id="ARBA00020042"/>
    </source>
</evidence>
<dbReference type="Proteomes" id="UP000031623">
    <property type="component" value="Chromosome"/>
</dbReference>
<dbReference type="OrthoDB" id="9795612at2"/>
<name>A0A090ABU8_9GAMM</name>
<sequence length="143" mass="15895">MLISKFNKKQGFTLIELLIVMAILGMLAAIVGPSLMGKFGQGQRSAAKTQIANIEVALDTYKLDMSKYPDSLEDLAKNSSSNPRWQGPYLKKGLPKDPWGYDYQYRKPGNEGRIYDLYSFGPDGQEGGEGDNADIVHWKSDSK</sequence>
<dbReference type="Pfam" id="PF08334">
    <property type="entry name" value="T2SSG"/>
    <property type="match status" value="1"/>
</dbReference>
<evidence type="ECO:0000256" key="8">
    <source>
        <dbReference type="ARBA" id="ARBA00022989"/>
    </source>
</evidence>
<comment type="subcellular location">
    <subcellularLocation>
        <location evidence="1">Cell inner membrane</location>
        <topology evidence="1">Single-pass membrane protein</topology>
    </subcellularLocation>
</comment>
<proteinExistence type="inferred from homology"/>
<evidence type="ECO:0000256" key="1">
    <source>
        <dbReference type="ARBA" id="ARBA00004377"/>
    </source>
</evidence>
<dbReference type="STRING" id="40754.THII_0856"/>
<dbReference type="GO" id="GO:0015627">
    <property type="term" value="C:type II protein secretion system complex"/>
    <property type="evidence" value="ECO:0007669"/>
    <property type="project" value="InterPro"/>
</dbReference>
<keyword evidence="6" id="KW-0997">Cell inner membrane</keyword>
<dbReference type="PROSITE" id="PS00409">
    <property type="entry name" value="PROKAR_NTER_METHYL"/>
    <property type="match status" value="1"/>
</dbReference>